<sequence length="204" mass="22246">MTIMIHYDYVSWEKLFPGYGVDLSALSFEPPDDCRAGAEAALKHLRMGRNPKPHKVAEMRGCLTEALAEAVDLQCGYAAVLFPKPKRSADHLWMEFTAYDNTAASLTPIDILRHDILEPAPGEAVVHGPSRIDLACGPALRMLQTAERASDGTTTRTFPRLTFCGTGSLGSTLFVIRSRASSEDLTDLLDELVTAWAQGLELPG</sequence>
<comment type="caution">
    <text evidence="1">The sequence shown here is derived from an EMBL/GenBank/DDBJ whole genome shotgun (WGS) entry which is preliminary data.</text>
</comment>
<dbReference type="RefSeq" id="WP_344656199.1">
    <property type="nucleotide sequence ID" value="NZ_BAAAQM010000006.1"/>
</dbReference>
<accession>A0ABP5CDS7</accession>
<dbReference type="EMBL" id="BAAAQM010000006">
    <property type="protein sequence ID" value="GAA1959700.1"/>
    <property type="molecule type" value="Genomic_DNA"/>
</dbReference>
<gene>
    <name evidence="1" type="ORF">GCM10009838_15060</name>
</gene>
<proteinExistence type="predicted"/>
<name>A0ABP5CDS7_9ACTN</name>
<evidence type="ECO:0000313" key="1">
    <source>
        <dbReference type="EMBL" id="GAA1959700.1"/>
    </source>
</evidence>
<evidence type="ECO:0000313" key="2">
    <source>
        <dbReference type="Proteomes" id="UP001499854"/>
    </source>
</evidence>
<dbReference type="Proteomes" id="UP001499854">
    <property type="component" value="Unassembled WGS sequence"/>
</dbReference>
<reference evidence="2" key="1">
    <citation type="journal article" date="2019" name="Int. J. Syst. Evol. Microbiol.">
        <title>The Global Catalogue of Microorganisms (GCM) 10K type strain sequencing project: providing services to taxonomists for standard genome sequencing and annotation.</title>
        <authorList>
            <consortium name="The Broad Institute Genomics Platform"/>
            <consortium name="The Broad Institute Genome Sequencing Center for Infectious Disease"/>
            <person name="Wu L."/>
            <person name="Ma J."/>
        </authorList>
    </citation>
    <scope>NUCLEOTIDE SEQUENCE [LARGE SCALE GENOMIC DNA]</scope>
    <source>
        <strain evidence="2">JCM 16013</strain>
    </source>
</reference>
<keyword evidence="2" id="KW-1185">Reference proteome</keyword>
<organism evidence="1 2">
    <name type="scientific">Catenulispora subtropica</name>
    <dbReference type="NCBI Taxonomy" id="450798"/>
    <lineage>
        <taxon>Bacteria</taxon>
        <taxon>Bacillati</taxon>
        <taxon>Actinomycetota</taxon>
        <taxon>Actinomycetes</taxon>
        <taxon>Catenulisporales</taxon>
        <taxon>Catenulisporaceae</taxon>
        <taxon>Catenulispora</taxon>
    </lineage>
</organism>
<protein>
    <submittedName>
        <fullName evidence="1">Uncharacterized protein</fullName>
    </submittedName>
</protein>